<evidence type="ECO:0000313" key="7">
    <source>
        <dbReference type="Proteomes" id="UP001299220"/>
    </source>
</evidence>
<dbReference type="PROSITE" id="PS50072">
    <property type="entry name" value="CSA_PPIASE_2"/>
    <property type="match status" value="1"/>
</dbReference>
<evidence type="ECO:0000313" key="6">
    <source>
        <dbReference type="EMBL" id="MCF2651725.1"/>
    </source>
</evidence>
<feature type="domain" description="PPIase cyclophilin-type" evidence="5">
    <location>
        <begin position="65"/>
        <end position="272"/>
    </location>
</feature>
<evidence type="ECO:0000256" key="4">
    <source>
        <dbReference type="RuleBase" id="RU363019"/>
    </source>
</evidence>
<keyword evidence="3 4" id="KW-0413">Isomerase</keyword>
<dbReference type="InterPro" id="IPR029000">
    <property type="entry name" value="Cyclophilin-like_dom_sf"/>
</dbReference>
<protein>
    <recommendedName>
        <fullName evidence="4">Peptidyl-prolyl cis-trans isomerase</fullName>
        <shortName evidence="4">PPIase</shortName>
        <ecNumber evidence="4">5.2.1.8</ecNumber>
    </recommendedName>
</protein>
<evidence type="ECO:0000256" key="2">
    <source>
        <dbReference type="ARBA" id="ARBA00023110"/>
    </source>
</evidence>
<dbReference type="InterPro" id="IPR020892">
    <property type="entry name" value="Cyclophilin-type_PPIase_CS"/>
</dbReference>
<dbReference type="EMBL" id="JAFBIT010000001">
    <property type="protein sequence ID" value="MCF2651725.1"/>
    <property type="molecule type" value="Genomic_DNA"/>
</dbReference>
<evidence type="ECO:0000259" key="5">
    <source>
        <dbReference type="PROSITE" id="PS50072"/>
    </source>
</evidence>
<dbReference type="Proteomes" id="UP001299220">
    <property type="component" value="Unassembled WGS sequence"/>
</dbReference>
<sequence length="276" mass="29806">MKKICMLCAALLAAVSLSACAGGTTAAEKVVGTEGIVAAESLKPTAGADKEKLGYQLELPEQGEEICVLTTDFGKIKMRFFPDAAPKAVYNFKSLALSGYYDGLTFHRVMDDFMIQGGDPNGNGTGGESVWGEDFEDEFHTNLVNITGAVSCANRGANTNGSQFFINAVTPGTINWDMYEQYYAYYESAPEAFTAMYGGVLNMEIVTDAYKTLYEENGGNSHLDGAYSTAGTGHTVFAQVFEGLDVVRDIMQVETDENNKPLKDVTILSAEIIPYE</sequence>
<feature type="chain" id="PRO_5044973023" description="Peptidyl-prolyl cis-trans isomerase" evidence="4">
    <location>
        <begin position="22"/>
        <end position="276"/>
    </location>
</feature>
<dbReference type="PANTHER" id="PTHR45625">
    <property type="entry name" value="PEPTIDYL-PROLYL CIS-TRANS ISOMERASE-RELATED"/>
    <property type="match status" value="1"/>
</dbReference>
<dbReference type="PRINTS" id="PR00153">
    <property type="entry name" value="CSAPPISMRASE"/>
</dbReference>
<comment type="catalytic activity">
    <reaction evidence="4">
        <text>[protein]-peptidylproline (omega=180) = [protein]-peptidylproline (omega=0)</text>
        <dbReference type="Rhea" id="RHEA:16237"/>
        <dbReference type="Rhea" id="RHEA-COMP:10747"/>
        <dbReference type="Rhea" id="RHEA-COMP:10748"/>
        <dbReference type="ChEBI" id="CHEBI:83833"/>
        <dbReference type="ChEBI" id="CHEBI:83834"/>
        <dbReference type="EC" id="5.2.1.8"/>
    </reaction>
</comment>
<dbReference type="InterPro" id="IPR002130">
    <property type="entry name" value="Cyclophilin-type_PPIase_dom"/>
</dbReference>
<dbReference type="PROSITE" id="PS51257">
    <property type="entry name" value="PROKAR_LIPOPROTEIN"/>
    <property type="match status" value="1"/>
</dbReference>
<name>A0ABS9CKQ7_9FIRM</name>
<accession>A0ABS9CKQ7</accession>
<feature type="signal peptide" evidence="4">
    <location>
        <begin position="1"/>
        <end position="21"/>
    </location>
</feature>
<evidence type="ECO:0000256" key="3">
    <source>
        <dbReference type="ARBA" id="ARBA00023235"/>
    </source>
</evidence>
<reference evidence="6 7" key="1">
    <citation type="submission" date="2020-12" db="EMBL/GenBank/DDBJ databases">
        <title>Whole genome sequences of gut porcine anaerobes.</title>
        <authorList>
            <person name="Kubasova T."/>
            <person name="Jahodarova E."/>
            <person name="Rychlik I."/>
        </authorList>
    </citation>
    <scope>NUCLEOTIDE SEQUENCE [LARGE SCALE GENOMIC DNA]</scope>
    <source>
        <strain evidence="6 7">An867</strain>
    </source>
</reference>
<comment type="similarity">
    <text evidence="4">Belongs to the cyclophilin-type PPIase family.</text>
</comment>
<dbReference type="Gene3D" id="2.40.100.10">
    <property type="entry name" value="Cyclophilin-like"/>
    <property type="match status" value="1"/>
</dbReference>
<keyword evidence="7" id="KW-1185">Reference proteome</keyword>
<keyword evidence="2 4" id="KW-0697">Rotamase</keyword>
<dbReference type="EC" id="5.2.1.8" evidence="4"/>
<dbReference type="RefSeq" id="WP_328228677.1">
    <property type="nucleotide sequence ID" value="NZ_JAFBIT010000001.1"/>
</dbReference>
<comment type="caution">
    <text evidence="6">The sequence shown here is derived from an EMBL/GenBank/DDBJ whole genome shotgun (WGS) entry which is preliminary data.</text>
</comment>
<gene>
    <name evidence="6" type="ORF">JQM67_03845</name>
</gene>
<dbReference type="PANTHER" id="PTHR45625:SF4">
    <property type="entry name" value="PEPTIDYLPROLYL ISOMERASE DOMAIN AND WD REPEAT-CONTAINING PROTEIN 1"/>
    <property type="match status" value="1"/>
</dbReference>
<dbReference type="InterPro" id="IPR044666">
    <property type="entry name" value="Cyclophilin_A-like"/>
</dbReference>
<proteinExistence type="inferred from homology"/>
<evidence type="ECO:0000256" key="1">
    <source>
        <dbReference type="ARBA" id="ARBA00002388"/>
    </source>
</evidence>
<dbReference type="GO" id="GO:0016853">
    <property type="term" value="F:isomerase activity"/>
    <property type="evidence" value="ECO:0007669"/>
    <property type="project" value="UniProtKB-KW"/>
</dbReference>
<comment type="function">
    <text evidence="1 4">PPIases accelerate the folding of proteins. It catalyzes the cis-trans isomerization of proline imidic peptide bonds in oligopeptides.</text>
</comment>
<keyword evidence="4" id="KW-0732">Signal</keyword>
<dbReference type="SUPFAM" id="SSF50891">
    <property type="entry name" value="Cyclophilin-like"/>
    <property type="match status" value="1"/>
</dbReference>
<organism evidence="6 7">
    <name type="scientific">Anaeromassilibacillus senegalensis</name>
    <dbReference type="NCBI Taxonomy" id="1673717"/>
    <lineage>
        <taxon>Bacteria</taxon>
        <taxon>Bacillati</taxon>
        <taxon>Bacillota</taxon>
        <taxon>Clostridia</taxon>
        <taxon>Eubacteriales</taxon>
        <taxon>Acutalibacteraceae</taxon>
        <taxon>Anaeromassilibacillus</taxon>
    </lineage>
</organism>
<dbReference type="Pfam" id="PF00160">
    <property type="entry name" value="Pro_isomerase"/>
    <property type="match status" value="1"/>
</dbReference>
<dbReference type="PROSITE" id="PS00170">
    <property type="entry name" value="CSA_PPIASE_1"/>
    <property type="match status" value="1"/>
</dbReference>